<dbReference type="GO" id="GO:0160138">
    <property type="term" value="F:23S rRNA pseudouridine(2604) synthase activity"/>
    <property type="evidence" value="ECO:0007669"/>
    <property type="project" value="UniProtKB-EC"/>
</dbReference>
<evidence type="ECO:0000259" key="11">
    <source>
        <dbReference type="SMART" id="SM00363"/>
    </source>
</evidence>
<protein>
    <recommendedName>
        <fullName evidence="4">Dual-specificity RNA pseudouridine synthase RluF</fullName>
        <ecNumber evidence="3">5.4.99.21</ecNumber>
    </recommendedName>
    <alternativeName>
        <fullName evidence="6">23S rRNA pseudouridine(2604) synthase</fullName>
    </alternativeName>
    <alternativeName>
        <fullName evidence="8">Ribosomal large subunit pseudouridine synthase F</fullName>
    </alternativeName>
    <alternativeName>
        <fullName evidence="7">rRNA pseudouridylate synthase F</fullName>
    </alternativeName>
    <alternativeName>
        <fullName evidence="9">rRNA-uridine isomerase F</fullName>
    </alternativeName>
    <alternativeName>
        <fullName evidence="5">tRNA(Tyr) pseudouridine(35) synthase</fullName>
    </alternativeName>
</protein>
<dbReference type="PANTHER" id="PTHR47683">
    <property type="entry name" value="PSEUDOURIDINE SYNTHASE FAMILY PROTEIN-RELATED"/>
    <property type="match status" value="1"/>
</dbReference>
<dbReference type="Gene3D" id="3.10.290.10">
    <property type="entry name" value="RNA-binding S4 domain"/>
    <property type="match status" value="1"/>
</dbReference>
<dbReference type="AlphaFoldDB" id="A0A1V8MA24"/>
<dbReference type="SUPFAM" id="SSF55174">
    <property type="entry name" value="Alpha-L RNA-binding motif"/>
    <property type="match status" value="1"/>
</dbReference>
<dbReference type="GO" id="GO:0001522">
    <property type="term" value="P:pseudouridine synthesis"/>
    <property type="evidence" value="ECO:0007669"/>
    <property type="project" value="InterPro"/>
</dbReference>
<dbReference type="InterPro" id="IPR036986">
    <property type="entry name" value="S4_RNA-bd_sf"/>
</dbReference>
<dbReference type="PROSITE" id="PS50889">
    <property type="entry name" value="S4"/>
    <property type="match status" value="1"/>
</dbReference>
<evidence type="ECO:0000256" key="9">
    <source>
        <dbReference type="ARBA" id="ARBA00043147"/>
    </source>
</evidence>
<dbReference type="GO" id="GO:0006396">
    <property type="term" value="P:RNA processing"/>
    <property type="evidence" value="ECO:0007669"/>
    <property type="project" value="UniProtKB-ARBA"/>
</dbReference>
<accession>A0A1V8MA24</accession>
<dbReference type="EC" id="5.4.99.21" evidence="3"/>
<dbReference type="OrthoDB" id="9807213at2"/>
<dbReference type="EMBL" id="LPUF01000001">
    <property type="protein sequence ID" value="OQK18454.1"/>
    <property type="molecule type" value="Genomic_DNA"/>
</dbReference>
<evidence type="ECO:0000256" key="8">
    <source>
        <dbReference type="ARBA" id="ARBA00042890"/>
    </source>
</evidence>
<sequence length="239" mass="26672">MSAAIRLDKHLVALIKCSRGEAQKYIEGGWVLVDGVIVDQPQFKILEQKVELHADATLTAVLPRTLLLNLPEGFDVSSPIAPLQLITPETHTQDDRSGIRVLKRHFARLTPTTPIEPGATGLMVFSQDGKIVRKLVEDAKTIEQEYIADVSGDIDPNGLQKLNAPMKQNGWLLPAAKVSWQSETRLRFALKNVHSGQIRFMCTSVGLTVVTMTRLRIGRVSMGKLPPGEWRYLPEDKWF</sequence>
<evidence type="ECO:0000313" key="12">
    <source>
        <dbReference type="EMBL" id="OQK18454.1"/>
    </source>
</evidence>
<evidence type="ECO:0000256" key="2">
    <source>
        <dbReference type="ARBA" id="ARBA00036535"/>
    </source>
</evidence>
<name>A0A1V8MA24_9GAMM</name>
<dbReference type="SMART" id="SM00363">
    <property type="entry name" value="S4"/>
    <property type="match status" value="1"/>
</dbReference>
<dbReference type="Proteomes" id="UP000191980">
    <property type="component" value="Unassembled WGS sequence"/>
</dbReference>
<dbReference type="SUPFAM" id="SSF55120">
    <property type="entry name" value="Pseudouridine synthase"/>
    <property type="match status" value="1"/>
</dbReference>
<dbReference type="STRING" id="1420851.AU255_11740"/>
<comment type="caution">
    <text evidence="12">The sequence shown here is derived from an EMBL/GenBank/DDBJ whole genome shotgun (WGS) entry which is preliminary data.</text>
</comment>
<evidence type="ECO:0000256" key="10">
    <source>
        <dbReference type="PROSITE-ProRule" id="PRU00182"/>
    </source>
</evidence>
<dbReference type="InterPro" id="IPR020103">
    <property type="entry name" value="PsdUridine_synth_cat_dom_sf"/>
</dbReference>
<organism evidence="12 13">
    <name type="scientific">Methyloprofundus sedimenti</name>
    <dbReference type="NCBI Taxonomy" id="1420851"/>
    <lineage>
        <taxon>Bacteria</taxon>
        <taxon>Pseudomonadati</taxon>
        <taxon>Pseudomonadota</taxon>
        <taxon>Gammaproteobacteria</taxon>
        <taxon>Methylococcales</taxon>
        <taxon>Methylococcaceae</taxon>
        <taxon>Methyloprofundus</taxon>
    </lineage>
</organism>
<dbReference type="Gene3D" id="3.30.2350.10">
    <property type="entry name" value="Pseudouridine synthase"/>
    <property type="match status" value="1"/>
</dbReference>
<dbReference type="CDD" id="cd00165">
    <property type="entry name" value="S4"/>
    <property type="match status" value="1"/>
</dbReference>
<keyword evidence="13" id="KW-1185">Reference proteome</keyword>
<dbReference type="Pfam" id="PF01479">
    <property type="entry name" value="S4"/>
    <property type="match status" value="1"/>
</dbReference>
<evidence type="ECO:0000313" key="13">
    <source>
        <dbReference type="Proteomes" id="UP000191980"/>
    </source>
</evidence>
<feature type="domain" description="RNA-binding S4" evidence="11">
    <location>
        <begin position="5"/>
        <end position="71"/>
    </location>
</feature>
<evidence type="ECO:0000256" key="4">
    <source>
        <dbReference type="ARBA" id="ARBA00039989"/>
    </source>
</evidence>
<comment type="catalytic activity">
    <reaction evidence="1">
        <text>uridine(35) in tRNA(Tyr) = pseudouridine(35) in tRNA(Tyr)</text>
        <dbReference type="Rhea" id="RHEA:60556"/>
        <dbReference type="Rhea" id="RHEA-COMP:15607"/>
        <dbReference type="Rhea" id="RHEA-COMP:15608"/>
        <dbReference type="ChEBI" id="CHEBI:65314"/>
        <dbReference type="ChEBI" id="CHEBI:65315"/>
    </reaction>
</comment>
<evidence type="ECO:0000256" key="6">
    <source>
        <dbReference type="ARBA" id="ARBA00041697"/>
    </source>
</evidence>
<evidence type="ECO:0000256" key="5">
    <source>
        <dbReference type="ARBA" id="ARBA00041420"/>
    </source>
</evidence>
<evidence type="ECO:0000256" key="7">
    <source>
        <dbReference type="ARBA" id="ARBA00042843"/>
    </source>
</evidence>
<reference evidence="12 13" key="1">
    <citation type="submission" date="2015-12" db="EMBL/GenBank/DDBJ databases">
        <authorList>
            <person name="Shamseldin A."/>
            <person name="Moawad H."/>
            <person name="Abd El-Rahim W.M."/>
            <person name="Sadowsky M.J."/>
        </authorList>
    </citation>
    <scope>NUCLEOTIDE SEQUENCE [LARGE SCALE GENOMIC DNA]</scope>
    <source>
        <strain evidence="12 13">WF1</strain>
    </source>
</reference>
<dbReference type="RefSeq" id="WP_080523053.1">
    <property type="nucleotide sequence ID" value="NZ_LPUF01000001.1"/>
</dbReference>
<evidence type="ECO:0000256" key="1">
    <source>
        <dbReference type="ARBA" id="ARBA00036390"/>
    </source>
</evidence>
<dbReference type="InterPro" id="IPR050343">
    <property type="entry name" value="RsuA_PseudoU_synthase"/>
</dbReference>
<dbReference type="InterPro" id="IPR002942">
    <property type="entry name" value="S4_RNA-bd"/>
</dbReference>
<proteinExistence type="predicted"/>
<evidence type="ECO:0000256" key="3">
    <source>
        <dbReference type="ARBA" id="ARBA00038922"/>
    </source>
</evidence>
<gene>
    <name evidence="12" type="ORF">AU255_11740</name>
</gene>
<keyword evidence="10" id="KW-0694">RNA-binding</keyword>
<dbReference type="PANTHER" id="PTHR47683:SF2">
    <property type="entry name" value="RNA-BINDING S4 DOMAIN-CONTAINING PROTEIN"/>
    <property type="match status" value="1"/>
</dbReference>
<dbReference type="CDD" id="cd02555">
    <property type="entry name" value="PSSA_1"/>
    <property type="match status" value="1"/>
</dbReference>
<comment type="catalytic activity">
    <reaction evidence="2">
        <text>uridine(2604) in 23S rRNA = pseudouridine(2604) in 23S rRNA</text>
        <dbReference type="Rhea" id="RHEA:38875"/>
        <dbReference type="Rhea" id="RHEA-COMP:10093"/>
        <dbReference type="Rhea" id="RHEA-COMP:10094"/>
        <dbReference type="ChEBI" id="CHEBI:65314"/>
        <dbReference type="ChEBI" id="CHEBI:65315"/>
        <dbReference type="EC" id="5.4.99.21"/>
    </reaction>
</comment>
<dbReference type="GO" id="GO:0003723">
    <property type="term" value="F:RNA binding"/>
    <property type="evidence" value="ECO:0007669"/>
    <property type="project" value="UniProtKB-KW"/>
</dbReference>